<feature type="signal peptide" evidence="2">
    <location>
        <begin position="1"/>
        <end position="22"/>
    </location>
</feature>
<sequence>MKARHLLAALALLGAGTLPAQAAAADGDAHVEGRLPSGATYLMDVPAAWNGTVLLHSHGYRATGWPDPAQNAPGTPTRDDLLGSLSMRGLLQGGVADWNSTLDPVFTLRTLLAPGVDRISADRTAVRWMRDTGVFSGRLTYPQLTLHTTGDGTDPRARRERLPARGRGGGQRSPARPGVGTPVGDRSGRPVGDEKPHPGVLPSYALRAE</sequence>
<reference evidence="4" key="1">
    <citation type="journal article" date="2019" name="Int. J. Syst. Evol. Microbiol.">
        <title>The Global Catalogue of Microorganisms (GCM) 10K type strain sequencing project: providing services to taxonomists for standard genome sequencing and annotation.</title>
        <authorList>
            <consortium name="The Broad Institute Genomics Platform"/>
            <consortium name="The Broad Institute Genome Sequencing Center for Infectious Disease"/>
            <person name="Wu L."/>
            <person name="Ma J."/>
        </authorList>
    </citation>
    <scope>NUCLEOTIDE SEQUENCE [LARGE SCALE GENOMIC DNA]</scope>
    <source>
        <strain evidence="4">JCM 18081</strain>
    </source>
</reference>
<keyword evidence="4" id="KW-1185">Reference proteome</keyword>
<proteinExistence type="predicted"/>
<evidence type="ECO:0000256" key="1">
    <source>
        <dbReference type="SAM" id="MobiDB-lite"/>
    </source>
</evidence>
<protein>
    <submittedName>
        <fullName evidence="3">Uncharacterized protein</fullName>
    </submittedName>
</protein>
<name>A0ABP9D3D3_9ACTN</name>
<evidence type="ECO:0000256" key="2">
    <source>
        <dbReference type="SAM" id="SignalP"/>
    </source>
</evidence>
<evidence type="ECO:0000313" key="4">
    <source>
        <dbReference type="Proteomes" id="UP001501265"/>
    </source>
</evidence>
<feature type="region of interest" description="Disordered" evidence="1">
    <location>
        <begin position="144"/>
        <end position="209"/>
    </location>
</feature>
<feature type="chain" id="PRO_5046218286" evidence="2">
    <location>
        <begin position="23"/>
        <end position="209"/>
    </location>
</feature>
<dbReference type="EMBL" id="BAABIG010000092">
    <property type="protein sequence ID" value="GAA4824917.1"/>
    <property type="molecule type" value="Genomic_DNA"/>
</dbReference>
<organism evidence="3 4">
    <name type="scientific">Streptomyces ziwulingensis</name>
    <dbReference type="NCBI Taxonomy" id="1045501"/>
    <lineage>
        <taxon>Bacteria</taxon>
        <taxon>Bacillati</taxon>
        <taxon>Actinomycetota</taxon>
        <taxon>Actinomycetes</taxon>
        <taxon>Kitasatosporales</taxon>
        <taxon>Streptomycetaceae</taxon>
        <taxon>Streptomyces</taxon>
    </lineage>
</organism>
<evidence type="ECO:0000313" key="3">
    <source>
        <dbReference type="EMBL" id="GAA4824917.1"/>
    </source>
</evidence>
<keyword evidence="2" id="KW-0732">Signal</keyword>
<comment type="caution">
    <text evidence="3">The sequence shown here is derived from an EMBL/GenBank/DDBJ whole genome shotgun (WGS) entry which is preliminary data.</text>
</comment>
<feature type="compositionally biased region" description="Basic and acidic residues" evidence="1">
    <location>
        <begin position="153"/>
        <end position="163"/>
    </location>
</feature>
<dbReference type="RefSeq" id="WP_425586623.1">
    <property type="nucleotide sequence ID" value="NZ_BAABIG010000092.1"/>
</dbReference>
<feature type="compositionally biased region" description="Basic and acidic residues" evidence="1">
    <location>
        <begin position="186"/>
        <end position="197"/>
    </location>
</feature>
<gene>
    <name evidence="3" type="ORF">GCM10023220_68390</name>
</gene>
<dbReference type="Proteomes" id="UP001501265">
    <property type="component" value="Unassembled WGS sequence"/>
</dbReference>
<accession>A0ABP9D3D3</accession>